<keyword evidence="1" id="KW-1133">Transmembrane helix</keyword>
<dbReference type="Proteomes" id="UP000185984">
    <property type="component" value="Unassembled WGS sequence"/>
</dbReference>
<protein>
    <recommendedName>
        <fullName evidence="4">DUF751 domain-containing protein</fullName>
    </recommendedName>
</protein>
<dbReference type="OrthoDB" id="489556at2"/>
<evidence type="ECO:0008006" key="4">
    <source>
        <dbReference type="Google" id="ProtNLM"/>
    </source>
</evidence>
<dbReference type="EMBL" id="MRCC01000001">
    <property type="protein sequence ID" value="OKH29072.1"/>
    <property type="molecule type" value="Genomic_DNA"/>
</dbReference>
<feature type="transmembrane region" description="Helical" evidence="1">
    <location>
        <begin position="41"/>
        <end position="63"/>
    </location>
</feature>
<keyword evidence="3" id="KW-1185">Reference proteome</keyword>
<evidence type="ECO:0000313" key="2">
    <source>
        <dbReference type="EMBL" id="OKH29072.1"/>
    </source>
</evidence>
<dbReference type="InterPro" id="IPR008470">
    <property type="entry name" value="Uncharacterised_Ycf33"/>
</dbReference>
<dbReference type="STRING" id="247279.NIES1031_00225"/>
<keyword evidence="1" id="KW-0812">Transmembrane</keyword>
<evidence type="ECO:0000256" key="1">
    <source>
        <dbReference type="SAM" id="Phobius"/>
    </source>
</evidence>
<accession>A0A1U7HZI2</accession>
<evidence type="ECO:0000313" key="3">
    <source>
        <dbReference type="Proteomes" id="UP000185984"/>
    </source>
</evidence>
<dbReference type="PANTHER" id="PTHR36049">
    <property type="entry name" value="TRANSMEMBRANE PROTEIN"/>
    <property type="match status" value="1"/>
</dbReference>
<feature type="transmembrane region" description="Helical" evidence="1">
    <location>
        <begin position="12"/>
        <end position="35"/>
    </location>
</feature>
<organism evidence="2 3">
    <name type="scientific">Chroogloeocystis siderophila 5.2 s.c.1</name>
    <dbReference type="NCBI Taxonomy" id="247279"/>
    <lineage>
        <taxon>Bacteria</taxon>
        <taxon>Bacillati</taxon>
        <taxon>Cyanobacteriota</taxon>
        <taxon>Cyanophyceae</taxon>
        <taxon>Oscillatoriophycideae</taxon>
        <taxon>Chroococcales</taxon>
        <taxon>Chroococcaceae</taxon>
        <taxon>Chroogloeocystis</taxon>
    </lineage>
</organism>
<name>A0A1U7HZI2_9CHRO</name>
<comment type="caution">
    <text evidence="2">The sequence shown here is derived from an EMBL/GenBank/DDBJ whole genome shotgun (WGS) entry which is preliminary data.</text>
</comment>
<reference evidence="2 3" key="1">
    <citation type="submission" date="2016-11" db="EMBL/GenBank/DDBJ databases">
        <title>Draft Genome Sequences of Nine Cyanobacterial Strains from Diverse Habitats.</title>
        <authorList>
            <person name="Zhu T."/>
            <person name="Hou S."/>
            <person name="Lu X."/>
            <person name="Hess W.R."/>
        </authorList>
    </citation>
    <scope>NUCLEOTIDE SEQUENCE [LARGE SCALE GENOMIC DNA]</scope>
    <source>
        <strain evidence="2 3">5.2 s.c.1</strain>
    </source>
</reference>
<dbReference type="Pfam" id="PF05421">
    <property type="entry name" value="DUF751"/>
    <property type="match status" value="1"/>
</dbReference>
<dbReference type="PANTHER" id="PTHR36049:SF3">
    <property type="match status" value="1"/>
</dbReference>
<dbReference type="AlphaFoldDB" id="A0A1U7HZI2"/>
<keyword evidence="1" id="KW-0472">Membrane</keyword>
<gene>
    <name evidence="2" type="ORF">NIES1031_00225</name>
</gene>
<proteinExistence type="predicted"/>
<sequence>MFDGFWQNISRYPRYFISIVLGIFLNAFAPLAPLFKRPVSAIALISVFIGLIVFVTFTLRAMLGIDPI</sequence>
<dbReference type="RefSeq" id="WP_073547570.1">
    <property type="nucleotide sequence ID" value="NZ_CAWMVK010000001.1"/>
</dbReference>